<dbReference type="InterPro" id="IPR011333">
    <property type="entry name" value="SKP1/BTB/POZ_sf"/>
</dbReference>
<organism evidence="2">
    <name type="scientific">Aureobasidium pullulans</name>
    <name type="common">Black yeast</name>
    <name type="synonym">Pullularia pullulans</name>
    <dbReference type="NCBI Taxonomy" id="5580"/>
    <lineage>
        <taxon>Eukaryota</taxon>
        <taxon>Fungi</taxon>
        <taxon>Dikarya</taxon>
        <taxon>Ascomycota</taxon>
        <taxon>Pezizomycotina</taxon>
        <taxon>Dothideomycetes</taxon>
        <taxon>Dothideomycetidae</taxon>
        <taxon>Dothideales</taxon>
        <taxon>Saccotheciaceae</taxon>
        <taxon>Aureobasidium</taxon>
    </lineage>
</organism>
<dbReference type="PROSITE" id="PS50097">
    <property type="entry name" value="BTB"/>
    <property type="match status" value="1"/>
</dbReference>
<proteinExistence type="predicted"/>
<reference evidence="2" key="1">
    <citation type="submission" date="2018-10" db="EMBL/GenBank/DDBJ databases">
        <title>Fifty Aureobasidium pullulans genomes reveal a recombining polyextremotolerant generalist.</title>
        <authorList>
            <person name="Gostincar C."/>
            <person name="Turk M."/>
            <person name="Zajc J."/>
            <person name="Gunde-Cimerman N."/>
        </authorList>
    </citation>
    <scope>NUCLEOTIDE SEQUENCE [LARGE SCALE GENOMIC DNA]</scope>
    <source>
        <strain evidence="2">EXF-10085</strain>
    </source>
</reference>
<accession>A0A4S9C6T1</accession>
<sequence length="260" mass="29045">MPDVEETLGTLTDVEEIPELIPVTENTTEHASVVEVTPNIVPFARGTSKIVSVPSELPPLSCFGGTTIDLETSDGEVFTERKAPLCNYSGYFRGALAGGFSEATMDRLPIPSIDSDHFEIVIYFLHRGHFLEGSDLPWATLGELWLFGDEYIIPALQNAAMNALQAKHEATNFVHTDRPTSIYEHTLPGSALRKQLVDWVTYKMQFPDLLEPGFVDSLPREFLRDGVLTGHKQSLALQGTFYMPERENCYYHVHTADEHC</sequence>
<comment type="caution">
    <text evidence="2">The sequence shown here is derived from an EMBL/GenBank/DDBJ whole genome shotgun (WGS) entry which is preliminary data.</text>
</comment>
<protein>
    <recommendedName>
        <fullName evidence="1">BTB domain-containing protein</fullName>
    </recommendedName>
</protein>
<dbReference type="Gene3D" id="3.30.710.10">
    <property type="entry name" value="Potassium Channel Kv1.1, Chain A"/>
    <property type="match status" value="1"/>
</dbReference>
<dbReference type="CDD" id="cd18186">
    <property type="entry name" value="BTB_POZ_ZBTB_KLHL-like"/>
    <property type="match status" value="1"/>
</dbReference>
<feature type="domain" description="BTB" evidence="1">
    <location>
        <begin position="66"/>
        <end position="128"/>
    </location>
</feature>
<dbReference type="InterPro" id="IPR000210">
    <property type="entry name" value="BTB/POZ_dom"/>
</dbReference>
<gene>
    <name evidence="2" type="ORF">D6D13_08367</name>
</gene>
<evidence type="ECO:0000259" key="1">
    <source>
        <dbReference type="PROSITE" id="PS50097"/>
    </source>
</evidence>
<dbReference type="Pfam" id="PF00651">
    <property type="entry name" value="BTB"/>
    <property type="match status" value="1"/>
</dbReference>
<dbReference type="SUPFAM" id="SSF54695">
    <property type="entry name" value="POZ domain"/>
    <property type="match status" value="1"/>
</dbReference>
<name>A0A4S9C6T1_AURPU</name>
<dbReference type="EMBL" id="QZAS01000040">
    <property type="protein sequence ID" value="THX02306.1"/>
    <property type="molecule type" value="Genomic_DNA"/>
</dbReference>
<evidence type="ECO:0000313" key="2">
    <source>
        <dbReference type="EMBL" id="THX02306.1"/>
    </source>
</evidence>
<dbReference type="AlphaFoldDB" id="A0A4S9C6T1"/>